<name>A0A0A9XMX1_LYGHE</name>
<protein>
    <submittedName>
        <fullName evidence="1">Elongation factor Ts</fullName>
    </submittedName>
</protein>
<organism evidence="1">
    <name type="scientific">Lygus hesperus</name>
    <name type="common">Western plant bug</name>
    <dbReference type="NCBI Taxonomy" id="30085"/>
    <lineage>
        <taxon>Eukaryota</taxon>
        <taxon>Metazoa</taxon>
        <taxon>Ecdysozoa</taxon>
        <taxon>Arthropoda</taxon>
        <taxon>Hexapoda</taxon>
        <taxon>Insecta</taxon>
        <taxon>Pterygota</taxon>
        <taxon>Neoptera</taxon>
        <taxon>Paraneoptera</taxon>
        <taxon>Hemiptera</taxon>
        <taxon>Heteroptera</taxon>
        <taxon>Panheteroptera</taxon>
        <taxon>Cimicomorpha</taxon>
        <taxon>Miridae</taxon>
        <taxon>Mirini</taxon>
        <taxon>Lygus</taxon>
    </lineage>
</organism>
<proteinExistence type="predicted"/>
<reference evidence="1" key="2">
    <citation type="submission" date="2014-07" db="EMBL/GenBank/DDBJ databases">
        <authorList>
            <person name="Hull J."/>
        </authorList>
    </citation>
    <scope>NUCLEOTIDE SEQUENCE</scope>
</reference>
<dbReference type="GO" id="GO:0003746">
    <property type="term" value="F:translation elongation factor activity"/>
    <property type="evidence" value="ECO:0007669"/>
    <property type="project" value="UniProtKB-KW"/>
</dbReference>
<dbReference type="AlphaFoldDB" id="A0A0A9XMX1"/>
<evidence type="ECO:0000313" key="1">
    <source>
        <dbReference type="EMBL" id="JAG20123.1"/>
    </source>
</evidence>
<keyword evidence="1" id="KW-0648">Protein biosynthesis</keyword>
<sequence>MVAVQPPPVCADHQQVPVPRDTYTPAVWTPETMESQVGWKPAAMAERSSEGCSTVYISTKEIVEKCQQAWHAYITQIQRELGEWSERSGAGDGREAFRRTEW</sequence>
<dbReference type="EMBL" id="GBHO01023481">
    <property type="protein sequence ID" value="JAG20123.1"/>
    <property type="molecule type" value="Transcribed_RNA"/>
</dbReference>
<keyword evidence="1" id="KW-0251">Elongation factor</keyword>
<accession>A0A0A9XMX1</accession>
<reference evidence="1" key="1">
    <citation type="journal article" date="2014" name="PLoS ONE">
        <title>Transcriptome-Based Identification of ABC Transporters in the Western Tarnished Plant Bug Lygus hesperus.</title>
        <authorList>
            <person name="Hull J.J."/>
            <person name="Chaney K."/>
            <person name="Geib S.M."/>
            <person name="Fabrick J.A."/>
            <person name="Brent C.S."/>
            <person name="Walsh D."/>
            <person name="Lavine L.C."/>
        </authorList>
    </citation>
    <scope>NUCLEOTIDE SEQUENCE</scope>
</reference>
<gene>
    <name evidence="1" type="primary">tsf_6</name>
    <name evidence="1" type="ORF">CM83_13881</name>
</gene>